<protein>
    <recommendedName>
        <fullName evidence="4">EamA domain-containing protein</fullName>
    </recommendedName>
</protein>
<evidence type="ECO:0000256" key="1">
    <source>
        <dbReference type="SAM" id="Phobius"/>
    </source>
</evidence>
<name>A0A941DET3_9BURK</name>
<dbReference type="RefSeq" id="WP_212683030.1">
    <property type="nucleotide sequence ID" value="NZ_JAGSPM010000002.1"/>
</dbReference>
<dbReference type="EMBL" id="JAGSPM010000002">
    <property type="protein sequence ID" value="MBR7745622.1"/>
    <property type="molecule type" value="Genomic_DNA"/>
</dbReference>
<proteinExistence type="predicted"/>
<keyword evidence="1" id="KW-1133">Transmembrane helix</keyword>
<dbReference type="AlphaFoldDB" id="A0A941DET3"/>
<feature type="transmembrane region" description="Helical" evidence="1">
    <location>
        <begin position="12"/>
        <end position="32"/>
    </location>
</feature>
<reference evidence="2 3" key="1">
    <citation type="submission" date="2021-04" db="EMBL/GenBank/DDBJ databases">
        <title>novel species isolated from subtropical streams in China.</title>
        <authorList>
            <person name="Lu H."/>
        </authorList>
    </citation>
    <scope>NUCLEOTIDE SEQUENCE [LARGE SCALE GENOMIC DNA]</scope>
    <source>
        <strain evidence="2 3">BYS107W</strain>
    </source>
</reference>
<feature type="transmembrane region" description="Helical" evidence="1">
    <location>
        <begin position="44"/>
        <end position="63"/>
    </location>
</feature>
<gene>
    <name evidence="2" type="ORF">KDM92_03455</name>
</gene>
<keyword evidence="1" id="KW-0812">Transmembrane</keyword>
<evidence type="ECO:0008006" key="4">
    <source>
        <dbReference type="Google" id="ProtNLM"/>
    </source>
</evidence>
<comment type="caution">
    <text evidence="2">The sequence shown here is derived from an EMBL/GenBank/DDBJ whole genome shotgun (WGS) entry which is preliminary data.</text>
</comment>
<evidence type="ECO:0000313" key="2">
    <source>
        <dbReference type="EMBL" id="MBR7745622.1"/>
    </source>
</evidence>
<sequence>MNKLTINTQSRNELNAAIILAALIWSLIMIFADEIVTTHSRHALNLLPLLPVTIFSMALLRHYKRIAVEQVKQQTQNIVAAGLATSLFAAFFSQAAGGGFTQISAITIYSCFAISLCGINSVRKHFQF</sequence>
<evidence type="ECO:0000313" key="3">
    <source>
        <dbReference type="Proteomes" id="UP000680158"/>
    </source>
</evidence>
<keyword evidence="1" id="KW-0472">Membrane</keyword>
<feature type="transmembrane region" description="Helical" evidence="1">
    <location>
        <begin position="103"/>
        <end position="122"/>
    </location>
</feature>
<keyword evidence="3" id="KW-1185">Reference proteome</keyword>
<feature type="transmembrane region" description="Helical" evidence="1">
    <location>
        <begin position="75"/>
        <end position="97"/>
    </location>
</feature>
<accession>A0A941DET3</accession>
<dbReference type="Proteomes" id="UP000680158">
    <property type="component" value="Unassembled WGS sequence"/>
</dbReference>
<organism evidence="2 3">
    <name type="scientific">Undibacterium baiyunense</name>
    <dbReference type="NCBI Taxonomy" id="2828731"/>
    <lineage>
        <taxon>Bacteria</taxon>
        <taxon>Pseudomonadati</taxon>
        <taxon>Pseudomonadota</taxon>
        <taxon>Betaproteobacteria</taxon>
        <taxon>Burkholderiales</taxon>
        <taxon>Oxalobacteraceae</taxon>
        <taxon>Undibacterium</taxon>
    </lineage>
</organism>